<proteinExistence type="predicted"/>
<feature type="chain" id="PRO_5046066752" description="Ricin B lectin domain-containing protein" evidence="1">
    <location>
        <begin position="18"/>
        <end position="196"/>
    </location>
</feature>
<dbReference type="EMBL" id="JBANRG010000080">
    <property type="protein sequence ID" value="KAK7438202.1"/>
    <property type="molecule type" value="Genomic_DNA"/>
</dbReference>
<feature type="signal peptide" evidence="1">
    <location>
        <begin position="1"/>
        <end position="17"/>
    </location>
</feature>
<evidence type="ECO:0000256" key="1">
    <source>
        <dbReference type="SAM" id="SignalP"/>
    </source>
</evidence>
<protein>
    <recommendedName>
        <fullName evidence="4">Ricin B lectin domain-containing protein</fullName>
    </recommendedName>
</protein>
<evidence type="ECO:0008006" key="4">
    <source>
        <dbReference type="Google" id="ProtNLM"/>
    </source>
</evidence>
<gene>
    <name evidence="2" type="ORF">VKT23_018132</name>
</gene>
<keyword evidence="1" id="KW-0732">Signal</keyword>
<comment type="caution">
    <text evidence="2">The sequence shown here is derived from an EMBL/GenBank/DDBJ whole genome shotgun (WGS) entry which is preliminary data.</text>
</comment>
<dbReference type="Proteomes" id="UP001498398">
    <property type="component" value="Unassembled WGS sequence"/>
</dbReference>
<name>A0ABR1IPZ7_9AGAR</name>
<reference evidence="2 3" key="1">
    <citation type="submission" date="2024-01" db="EMBL/GenBank/DDBJ databases">
        <title>A draft genome for the cacao thread blight pathogen Marasmiellus scandens.</title>
        <authorList>
            <person name="Baruah I.K."/>
            <person name="Leung J."/>
            <person name="Bukari Y."/>
            <person name="Amoako-Attah I."/>
            <person name="Meinhardt L.W."/>
            <person name="Bailey B.A."/>
            <person name="Cohen S.P."/>
        </authorList>
    </citation>
    <scope>NUCLEOTIDE SEQUENCE [LARGE SCALE GENOMIC DNA]</scope>
    <source>
        <strain evidence="2 3">GH-19</strain>
    </source>
</reference>
<organism evidence="2 3">
    <name type="scientific">Marasmiellus scandens</name>
    <dbReference type="NCBI Taxonomy" id="2682957"/>
    <lineage>
        <taxon>Eukaryota</taxon>
        <taxon>Fungi</taxon>
        <taxon>Dikarya</taxon>
        <taxon>Basidiomycota</taxon>
        <taxon>Agaricomycotina</taxon>
        <taxon>Agaricomycetes</taxon>
        <taxon>Agaricomycetidae</taxon>
        <taxon>Agaricales</taxon>
        <taxon>Marasmiineae</taxon>
        <taxon>Omphalotaceae</taxon>
        <taxon>Marasmiellus</taxon>
    </lineage>
</organism>
<sequence length="196" mass="20818">MLFSSLLIIAGAAIVSGTPVSRQENLCYPNAMGAGVSLISMQYGRVPYMELGTSFTPTPGLGLVGHSFRTSTTGPITPAWITADWHLQQNGQDPPSYIIKDIDNNNLAVTSLYGSNLVLDQASDSGNEPTQLWDISCGFCASNALEYPGTYVGYQCTIKPHGVSDYCVEIVDSAGPVQINPCNGSLLQSFMIETGA</sequence>
<evidence type="ECO:0000313" key="2">
    <source>
        <dbReference type="EMBL" id="KAK7438202.1"/>
    </source>
</evidence>
<accession>A0ABR1IPZ7</accession>
<keyword evidence="3" id="KW-1185">Reference proteome</keyword>
<evidence type="ECO:0000313" key="3">
    <source>
        <dbReference type="Proteomes" id="UP001498398"/>
    </source>
</evidence>